<dbReference type="GO" id="GO:0008270">
    <property type="term" value="F:zinc ion binding"/>
    <property type="evidence" value="ECO:0007669"/>
    <property type="project" value="UniProtKB-KW"/>
</dbReference>
<dbReference type="PANTHER" id="PTHR23080">
    <property type="entry name" value="THAP DOMAIN PROTEIN"/>
    <property type="match status" value="1"/>
</dbReference>
<evidence type="ECO:0000256" key="1">
    <source>
        <dbReference type="ARBA" id="ARBA00001968"/>
    </source>
</evidence>
<dbReference type="InterPro" id="IPR027805">
    <property type="entry name" value="Transposase_HTH_dom"/>
</dbReference>
<evidence type="ECO:0000313" key="11">
    <source>
        <dbReference type="Proteomes" id="UP000694546"/>
    </source>
</evidence>
<dbReference type="OMA" id="SECSHEE"/>
<keyword evidence="3 6" id="KW-0863">Zinc-finger</keyword>
<proteinExistence type="predicted"/>
<gene>
    <name evidence="10" type="primary">LOC115542932</name>
</gene>
<keyword evidence="2" id="KW-0479">Metal-binding</keyword>
<evidence type="ECO:0000256" key="5">
    <source>
        <dbReference type="ARBA" id="ARBA00023125"/>
    </source>
</evidence>
<evidence type="ECO:0000256" key="2">
    <source>
        <dbReference type="ARBA" id="ARBA00022723"/>
    </source>
</evidence>
<dbReference type="InterPro" id="IPR006612">
    <property type="entry name" value="THAP_Znf"/>
</dbReference>
<dbReference type="Proteomes" id="UP000694546">
    <property type="component" value="Chromosome 4"/>
</dbReference>
<dbReference type="GeneTree" id="ENSGT00940000164249"/>
<keyword evidence="4" id="KW-0862">Zinc</keyword>
<comment type="cofactor">
    <cofactor evidence="1">
        <name>a divalent metal cation</name>
        <dbReference type="ChEBI" id="CHEBI:60240"/>
    </cofactor>
</comment>
<sequence length="520" mass="58797">MDDAPGTNLAAGTNISVTAPRVSVQRHRRCARAARGQKAGHLSFVYQRSQRRTKMTRSCCAVNCTNRKKDGWKLFNIPRGSHPFAKRRRRLWLQAIKRADWGPEGPKGGESLCSAHFVSGSPSMDCDSPDFVPSVFSHSSNRDISGKVARYERKRIRDEDKAPATCPTSQPEADTVDSSEDECKFVSRKEMHQLNLQYNQLRDDYEALKRELYATQEENKHLKEQLKQSKFGFDSIKDTNAKIFFFTGLQSLQMVMWLLDIVKRSTLVLKGGLSWENHLLLVLMKVRLGLTNRDLAYRFGLPFSTVSKILRDWIPMLSSIVKPFIMWPSKDAVRANMPKCFKPKFRNCRCIIDCTEIFIERTHNLKARAETWSNYKHQNTMKYLIGITPAGAISFLSSGWGGRASDKVITLDSGFLGKLEHGDEILADRGFLVREDLAIVGATLRIPSFTKGKSQLPGSCVDTSRQLSRVRIHVERVIGQLKTFKILNTVIPISQVDMLDDILTICAGLTNLRGAVVARR</sequence>
<evidence type="ECO:0000256" key="7">
    <source>
        <dbReference type="SAM" id="Coils"/>
    </source>
</evidence>
<dbReference type="Pfam" id="PF13613">
    <property type="entry name" value="HTH_Tnp_4"/>
    <property type="match status" value="1"/>
</dbReference>
<evidence type="ECO:0000256" key="4">
    <source>
        <dbReference type="ARBA" id="ARBA00022833"/>
    </source>
</evidence>
<evidence type="ECO:0000313" key="10">
    <source>
        <dbReference type="Ensembl" id="ENSGMOP00000049521.1"/>
    </source>
</evidence>
<protein>
    <submittedName>
        <fullName evidence="10">Uncharacterized LOC115542932</fullName>
    </submittedName>
</protein>
<accession>A0A8C5FNC6</accession>
<dbReference type="InterPro" id="IPR027806">
    <property type="entry name" value="HARBI1_dom"/>
</dbReference>
<feature type="coiled-coil region" evidence="7">
    <location>
        <begin position="191"/>
        <end position="225"/>
    </location>
</feature>
<dbReference type="GO" id="GO:0003677">
    <property type="term" value="F:DNA binding"/>
    <property type="evidence" value="ECO:0007669"/>
    <property type="project" value="UniProtKB-UniRule"/>
</dbReference>
<dbReference type="Pfam" id="PF05485">
    <property type="entry name" value="THAP"/>
    <property type="match status" value="1"/>
</dbReference>
<dbReference type="SUPFAM" id="SSF57716">
    <property type="entry name" value="Glucocorticoid receptor-like (DNA-binding domain)"/>
    <property type="match status" value="1"/>
</dbReference>
<keyword evidence="5 6" id="KW-0238">DNA-binding</keyword>
<evidence type="ECO:0000256" key="6">
    <source>
        <dbReference type="PROSITE-ProRule" id="PRU00309"/>
    </source>
</evidence>
<organism evidence="10 11">
    <name type="scientific">Gadus morhua</name>
    <name type="common">Atlantic cod</name>
    <dbReference type="NCBI Taxonomy" id="8049"/>
    <lineage>
        <taxon>Eukaryota</taxon>
        <taxon>Metazoa</taxon>
        <taxon>Chordata</taxon>
        <taxon>Craniata</taxon>
        <taxon>Vertebrata</taxon>
        <taxon>Euteleostomi</taxon>
        <taxon>Actinopterygii</taxon>
        <taxon>Neopterygii</taxon>
        <taxon>Teleostei</taxon>
        <taxon>Neoteleostei</taxon>
        <taxon>Acanthomorphata</taxon>
        <taxon>Zeiogadaria</taxon>
        <taxon>Gadariae</taxon>
        <taxon>Gadiformes</taxon>
        <taxon>Gadoidei</taxon>
        <taxon>Gadidae</taxon>
        <taxon>Gadus</taxon>
    </lineage>
</organism>
<feature type="region of interest" description="Disordered" evidence="8">
    <location>
        <begin position="158"/>
        <end position="177"/>
    </location>
</feature>
<dbReference type="Pfam" id="PF13359">
    <property type="entry name" value="DDE_Tnp_4"/>
    <property type="match status" value="1"/>
</dbReference>
<evidence type="ECO:0000259" key="9">
    <source>
        <dbReference type="PROSITE" id="PS50950"/>
    </source>
</evidence>
<keyword evidence="11" id="KW-1185">Reference proteome</keyword>
<dbReference type="SMART" id="SM00980">
    <property type="entry name" value="THAP"/>
    <property type="match status" value="1"/>
</dbReference>
<dbReference type="Ensembl" id="ENSGMOT00000041643.1">
    <property type="protein sequence ID" value="ENSGMOP00000049521.1"/>
    <property type="gene ID" value="ENSGMOG00000025813.1"/>
</dbReference>
<feature type="domain" description="THAP-type" evidence="9">
    <location>
        <begin position="55"/>
        <end position="136"/>
    </location>
</feature>
<reference evidence="10" key="1">
    <citation type="submission" date="2025-08" db="UniProtKB">
        <authorList>
            <consortium name="Ensembl"/>
        </authorList>
    </citation>
    <scope>IDENTIFICATION</scope>
</reference>
<evidence type="ECO:0000256" key="3">
    <source>
        <dbReference type="ARBA" id="ARBA00022771"/>
    </source>
</evidence>
<evidence type="ECO:0000256" key="8">
    <source>
        <dbReference type="SAM" id="MobiDB-lite"/>
    </source>
</evidence>
<dbReference type="AlphaFoldDB" id="A0A8C5FNC6"/>
<keyword evidence="7" id="KW-0175">Coiled coil</keyword>
<name>A0A8C5FNC6_GADMO</name>
<reference evidence="10" key="2">
    <citation type="submission" date="2025-09" db="UniProtKB">
        <authorList>
            <consortium name="Ensembl"/>
        </authorList>
    </citation>
    <scope>IDENTIFICATION</scope>
</reference>
<dbReference type="PROSITE" id="PS50950">
    <property type="entry name" value="ZF_THAP"/>
    <property type="match status" value="1"/>
</dbReference>